<dbReference type="Proteomes" id="UP000002985">
    <property type="component" value="Unassembled WGS sequence"/>
</dbReference>
<protein>
    <submittedName>
        <fullName evidence="1">Uncharacterized protein</fullName>
    </submittedName>
</protein>
<organism evidence="1 2">
    <name type="scientific">Candidatus Jettenia caeni</name>
    <dbReference type="NCBI Taxonomy" id="247490"/>
    <lineage>
        <taxon>Bacteria</taxon>
        <taxon>Pseudomonadati</taxon>
        <taxon>Planctomycetota</taxon>
        <taxon>Candidatus Brocadiia</taxon>
        <taxon>Candidatus Brocadiales</taxon>
        <taxon>Candidatus Brocadiaceae</taxon>
        <taxon>Candidatus Jettenia</taxon>
    </lineage>
</organism>
<comment type="caution">
    <text evidence="1">The sequence shown here is derived from an EMBL/GenBank/DDBJ whole genome shotgun (WGS) entry which is preliminary data.</text>
</comment>
<dbReference type="eggNOG" id="ENOG5033MXD">
    <property type="taxonomic scope" value="Bacteria"/>
</dbReference>
<dbReference type="STRING" id="247490.KSU1_C0134"/>
<dbReference type="NCBIfam" id="NF041234">
    <property type="entry name" value="CAS_csx30"/>
    <property type="match status" value="1"/>
</dbReference>
<dbReference type="EMBL" id="BAFH01000003">
    <property type="protein sequence ID" value="GAB61730.1"/>
    <property type="molecule type" value="Genomic_DNA"/>
</dbReference>
<dbReference type="AlphaFoldDB" id="I3IJ35"/>
<evidence type="ECO:0000313" key="1">
    <source>
        <dbReference type="EMBL" id="GAB61730.1"/>
    </source>
</evidence>
<reference evidence="1 2" key="1">
    <citation type="journal article" date="2012" name="FEBS Lett.">
        <title>Anammox organism KSU-1 expresses a NirK-type copper-containing nitrite reductase instead of a NirS-type with cytochrome cd1.</title>
        <authorList>
            <person name="Hira D."/>
            <person name="Toh H."/>
            <person name="Migita C.T."/>
            <person name="Okubo H."/>
            <person name="Nishiyama T."/>
            <person name="Hattori M."/>
            <person name="Furukawa K."/>
            <person name="Fujii T."/>
        </authorList>
    </citation>
    <scope>NUCLEOTIDE SEQUENCE [LARGE SCALE GENOMIC DNA]</scope>
</reference>
<evidence type="ECO:0000313" key="2">
    <source>
        <dbReference type="Proteomes" id="UP000002985"/>
    </source>
</evidence>
<name>I3IJ35_9BACT</name>
<sequence length="578" mass="66969">MQLTDKSRNELFSALLEWGKSHMLSPEIVQDISEIEENCEPFIKSDEFTNFLLNSVEKIRRQVEFAISLFTNIELVTATDEDSLWHDAEVSFIAFDRVNYLMEVLQFLIVPRKKEIAEKAMKALDTIFEKTIGWLEESEFSPLRLVVLNESRRYHLEQIPEDERYRFPWYELYSDYSENTLEIIIENFDTFLSGKWEKLTREIPQEYLHEISLELKRDKLLLSRIKQEASYHKRLLAAVSKPSSLKLWRLGDEAALDYFLPGGVKKSGAVRVSLKLIEDAKIAFEADEICWKFLAAFCGPNLDDKQRLSLLDKVEERIKKIDIHKISENENILKTLKSWFEGNCDNAKLIKISFDTWIKMMEEKAINMHAVEFDESPEKLWNAIMELQKGRMGASNSVEKYINDFVNGCRQVWQIFKSTVDEPSVLYGARAIAASSEKSVQPRKLELNNNPILLSLKPNPKGEYIILSSLALKRVVLGEGVEDYEKIWNYLEHTKNDYWCGCFITNDDKPDVASVQQIENRILAKKTRDYKKAIIGVSPEKIVLEEFIQELPAVIFEGKGPLKDSLVKKVIILVISLE</sequence>
<gene>
    <name evidence="1" type="ORF">KSU1_C0134</name>
</gene>
<proteinExistence type="predicted"/>
<accession>I3IJ35</accession>
<keyword evidence="2" id="KW-1185">Reference proteome</keyword>